<dbReference type="AlphaFoldDB" id="A0AAE1BX17"/>
<evidence type="ECO:0000313" key="2">
    <source>
        <dbReference type="Proteomes" id="UP001286313"/>
    </source>
</evidence>
<protein>
    <submittedName>
        <fullName evidence="1">Uncharacterized protein</fullName>
    </submittedName>
</protein>
<reference evidence="1" key="1">
    <citation type="submission" date="2023-10" db="EMBL/GenBank/DDBJ databases">
        <title>Genome assemblies of two species of porcelain crab, Petrolisthes cinctipes and Petrolisthes manimaculis (Anomura: Porcellanidae).</title>
        <authorList>
            <person name="Angst P."/>
        </authorList>
    </citation>
    <scope>NUCLEOTIDE SEQUENCE</scope>
    <source>
        <strain evidence="1">PB745_01</strain>
        <tissue evidence="1">Gill</tissue>
    </source>
</reference>
<keyword evidence="2" id="KW-1185">Reference proteome</keyword>
<sequence>MIVDFGIDSDIVLRHGEDVNRPMEPRFYREAGRRAFVNCSPRLYNDLPANVKAAETVDIFKKRLKTFLFTDAYDLYNAIKEFCSHTKDTCQPGPIGPEGPMGPWR</sequence>
<gene>
    <name evidence="1" type="ORF">Pcinc_035366</name>
</gene>
<evidence type="ECO:0000313" key="1">
    <source>
        <dbReference type="EMBL" id="KAK3858451.1"/>
    </source>
</evidence>
<comment type="caution">
    <text evidence="1">The sequence shown here is derived from an EMBL/GenBank/DDBJ whole genome shotgun (WGS) entry which is preliminary data.</text>
</comment>
<dbReference type="EMBL" id="JAWQEG010005308">
    <property type="protein sequence ID" value="KAK3858451.1"/>
    <property type="molecule type" value="Genomic_DNA"/>
</dbReference>
<name>A0AAE1BX17_PETCI</name>
<dbReference type="Proteomes" id="UP001286313">
    <property type="component" value="Unassembled WGS sequence"/>
</dbReference>
<proteinExistence type="predicted"/>
<organism evidence="1 2">
    <name type="scientific">Petrolisthes cinctipes</name>
    <name type="common">Flat porcelain crab</name>
    <dbReference type="NCBI Taxonomy" id="88211"/>
    <lineage>
        <taxon>Eukaryota</taxon>
        <taxon>Metazoa</taxon>
        <taxon>Ecdysozoa</taxon>
        <taxon>Arthropoda</taxon>
        <taxon>Crustacea</taxon>
        <taxon>Multicrustacea</taxon>
        <taxon>Malacostraca</taxon>
        <taxon>Eumalacostraca</taxon>
        <taxon>Eucarida</taxon>
        <taxon>Decapoda</taxon>
        <taxon>Pleocyemata</taxon>
        <taxon>Anomura</taxon>
        <taxon>Galatheoidea</taxon>
        <taxon>Porcellanidae</taxon>
        <taxon>Petrolisthes</taxon>
    </lineage>
</organism>
<accession>A0AAE1BX17</accession>